<evidence type="ECO:0000256" key="4">
    <source>
        <dbReference type="ARBA" id="ARBA00022475"/>
    </source>
</evidence>
<comment type="similarity">
    <text evidence="2">Belongs to the binding-protein-dependent transport system permease family. FecCD subfamily.</text>
</comment>
<feature type="transmembrane region" description="Helical" evidence="8">
    <location>
        <begin position="79"/>
        <end position="99"/>
    </location>
</feature>
<feature type="transmembrane region" description="Helical" evidence="8">
    <location>
        <begin position="165"/>
        <end position="189"/>
    </location>
</feature>
<feature type="transmembrane region" description="Helical" evidence="8">
    <location>
        <begin position="318"/>
        <end position="343"/>
    </location>
</feature>
<feature type="transmembrane region" description="Helical" evidence="8">
    <location>
        <begin position="257"/>
        <end position="281"/>
    </location>
</feature>
<sequence length="349" mass="36029">MNQPHLHSGYRKAGNGTSFLIFRPYVVAVLLAMAAIVFAGAIAASMIGSVTTSVTAAFAWLIGTGEDELLAFIIGQLRLARILLALLCGAALGAAGAAMQSATRNGLADPGLIGVKEGTVITVVAMLLLFPQAPAFWRPLLGLVGGGAVAITVIGIARSVSGLRFVLIGIGVSWLLSSVIALFMTMAAISEVQTAMIWLGGSLHAASWLDLKLALPWTLAGFAILFATTRSADTAMLGDMAAVGLGIRLRQLNAARLFSSVLLTSACASVVGGLGFVGLIAPHLARLCFGSSQMPLLFGSAVFGSLLVLAADTIGRTVFAPIQIPAGILMAILGLPFFVGLMWQRRDAL</sequence>
<keyword evidence="10" id="KW-1185">Reference proteome</keyword>
<dbReference type="Proteomes" id="UP000311605">
    <property type="component" value="Unassembled WGS sequence"/>
</dbReference>
<dbReference type="InterPro" id="IPR037294">
    <property type="entry name" value="ABC_BtuC-like"/>
</dbReference>
<proteinExistence type="inferred from homology"/>
<accession>A0A5C4XJW0</accession>
<dbReference type="GO" id="GO:0022857">
    <property type="term" value="F:transmembrane transporter activity"/>
    <property type="evidence" value="ECO:0007669"/>
    <property type="project" value="InterPro"/>
</dbReference>
<dbReference type="Gene3D" id="1.10.3470.10">
    <property type="entry name" value="ABC transporter involved in vitamin B12 uptake, BtuC"/>
    <property type="match status" value="1"/>
</dbReference>
<evidence type="ECO:0000313" key="10">
    <source>
        <dbReference type="Proteomes" id="UP000311605"/>
    </source>
</evidence>
<keyword evidence="7 8" id="KW-0472">Membrane</keyword>
<organism evidence="9 10">
    <name type="scientific">Aliirhizobium smilacinae</name>
    <dbReference type="NCBI Taxonomy" id="1395944"/>
    <lineage>
        <taxon>Bacteria</taxon>
        <taxon>Pseudomonadati</taxon>
        <taxon>Pseudomonadota</taxon>
        <taxon>Alphaproteobacteria</taxon>
        <taxon>Hyphomicrobiales</taxon>
        <taxon>Rhizobiaceae</taxon>
        <taxon>Aliirhizobium</taxon>
    </lineage>
</organism>
<feature type="transmembrane region" description="Helical" evidence="8">
    <location>
        <begin position="111"/>
        <end position="130"/>
    </location>
</feature>
<dbReference type="InterPro" id="IPR000522">
    <property type="entry name" value="ABC_transptr_permease_BtuC"/>
</dbReference>
<keyword evidence="6 8" id="KW-1133">Transmembrane helix</keyword>
<dbReference type="GO" id="GO:0005886">
    <property type="term" value="C:plasma membrane"/>
    <property type="evidence" value="ECO:0007669"/>
    <property type="project" value="UniProtKB-SubCell"/>
</dbReference>
<evidence type="ECO:0000256" key="3">
    <source>
        <dbReference type="ARBA" id="ARBA00022448"/>
    </source>
</evidence>
<dbReference type="CDD" id="cd06550">
    <property type="entry name" value="TM_ABC_iron-siderophores_like"/>
    <property type="match status" value="1"/>
</dbReference>
<dbReference type="EMBL" id="VDMN01000002">
    <property type="protein sequence ID" value="TNM63588.1"/>
    <property type="molecule type" value="Genomic_DNA"/>
</dbReference>
<keyword evidence="3" id="KW-0813">Transport</keyword>
<comment type="subcellular location">
    <subcellularLocation>
        <location evidence="1">Cell membrane</location>
        <topology evidence="1">Multi-pass membrane protein</topology>
    </subcellularLocation>
</comment>
<feature type="transmembrane region" description="Helical" evidence="8">
    <location>
        <begin position="136"/>
        <end position="158"/>
    </location>
</feature>
<dbReference type="OrthoDB" id="9811975at2"/>
<dbReference type="Pfam" id="PF01032">
    <property type="entry name" value="FecCD"/>
    <property type="match status" value="1"/>
</dbReference>
<comment type="caution">
    <text evidence="9">The sequence shown here is derived from an EMBL/GenBank/DDBJ whole genome shotgun (WGS) entry which is preliminary data.</text>
</comment>
<evidence type="ECO:0000256" key="5">
    <source>
        <dbReference type="ARBA" id="ARBA00022692"/>
    </source>
</evidence>
<feature type="transmembrane region" description="Helical" evidence="8">
    <location>
        <begin position="293"/>
        <end position="311"/>
    </location>
</feature>
<dbReference type="PANTHER" id="PTHR30472:SF24">
    <property type="entry name" value="FERRIC ENTEROBACTIN TRANSPORT SYSTEM PERMEASE PROTEIN FEPG"/>
    <property type="match status" value="1"/>
</dbReference>
<feature type="transmembrane region" description="Helical" evidence="8">
    <location>
        <begin position="209"/>
        <end position="227"/>
    </location>
</feature>
<protein>
    <submittedName>
        <fullName evidence="9">Iron ABC transporter permease</fullName>
    </submittedName>
</protein>
<dbReference type="SUPFAM" id="SSF81345">
    <property type="entry name" value="ABC transporter involved in vitamin B12 uptake, BtuC"/>
    <property type="match status" value="1"/>
</dbReference>
<dbReference type="AlphaFoldDB" id="A0A5C4XJW0"/>
<dbReference type="PANTHER" id="PTHR30472">
    <property type="entry name" value="FERRIC ENTEROBACTIN TRANSPORT SYSTEM PERMEASE PROTEIN"/>
    <property type="match status" value="1"/>
</dbReference>
<evidence type="ECO:0000256" key="7">
    <source>
        <dbReference type="ARBA" id="ARBA00023136"/>
    </source>
</evidence>
<name>A0A5C4XJW0_9HYPH</name>
<evidence type="ECO:0000256" key="1">
    <source>
        <dbReference type="ARBA" id="ARBA00004651"/>
    </source>
</evidence>
<dbReference type="GO" id="GO:0033214">
    <property type="term" value="P:siderophore-iron import into cell"/>
    <property type="evidence" value="ECO:0007669"/>
    <property type="project" value="TreeGrafter"/>
</dbReference>
<keyword evidence="4" id="KW-1003">Cell membrane</keyword>
<evidence type="ECO:0000256" key="6">
    <source>
        <dbReference type="ARBA" id="ARBA00022989"/>
    </source>
</evidence>
<keyword evidence="5 8" id="KW-0812">Transmembrane</keyword>
<reference evidence="9 10" key="1">
    <citation type="submission" date="2019-06" db="EMBL/GenBank/DDBJ databases">
        <title>The draft genome of Rhizobium smilacinae PTYR-5.</title>
        <authorList>
            <person name="Liu L."/>
            <person name="Li L."/>
            <person name="Zhang X."/>
        </authorList>
    </citation>
    <scope>NUCLEOTIDE SEQUENCE [LARGE SCALE GENOMIC DNA]</scope>
    <source>
        <strain evidence="9 10">PTYR-5</strain>
    </source>
</reference>
<evidence type="ECO:0000256" key="2">
    <source>
        <dbReference type="ARBA" id="ARBA00007935"/>
    </source>
</evidence>
<feature type="transmembrane region" description="Helical" evidence="8">
    <location>
        <begin position="20"/>
        <end position="44"/>
    </location>
</feature>
<evidence type="ECO:0000256" key="8">
    <source>
        <dbReference type="SAM" id="Phobius"/>
    </source>
</evidence>
<evidence type="ECO:0000313" key="9">
    <source>
        <dbReference type="EMBL" id="TNM63588.1"/>
    </source>
</evidence>
<gene>
    <name evidence="9" type="ORF">FHP24_12350</name>
</gene>